<dbReference type="SUPFAM" id="SSF46785">
    <property type="entry name" value="Winged helix' DNA-binding domain"/>
    <property type="match status" value="1"/>
</dbReference>
<dbReference type="RefSeq" id="WP_130531468.1">
    <property type="nucleotide sequence ID" value="NZ_SHMD01000004.1"/>
</dbReference>
<reference evidence="2 3" key="1">
    <citation type="submission" date="2019-02" db="EMBL/GenBank/DDBJ databases">
        <title>WGS of Pseudoxanthomonas species novum from clinical isolates.</title>
        <authorList>
            <person name="Bernier A.-M."/>
            <person name="Bernard K."/>
            <person name="Vachon A."/>
        </authorList>
    </citation>
    <scope>NUCLEOTIDE SEQUENCE [LARGE SCALE GENOMIC DNA]</scope>
    <source>
        <strain evidence="3">NML 170316</strain>
    </source>
</reference>
<dbReference type="InterPro" id="IPR002481">
    <property type="entry name" value="FUR"/>
</dbReference>
<feature type="region of interest" description="Disordered" evidence="1">
    <location>
        <begin position="1"/>
        <end position="27"/>
    </location>
</feature>
<dbReference type="EMBL" id="SHME01000002">
    <property type="protein sequence ID" value="TAA20591.1"/>
    <property type="molecule type" value="Genomic_DNA"/>
</dbReference>
<dbReference type="PANTHER" id="PTHR33202">
    <property type="entry name" value="ZINC UPTAKE REGULATION PROTEIN"/>
    <property type="match status" value="1"/>
</dbReference>
<name>A0ABY1WFC5_9GAMM</name>
<feature type="compositionally biased region" description="Basic and acidic residues" evidence="1">
    <location>
        <begin position="1"/>
        <end position="12"/>
    </location>
</feature>
<dbReference type="InterPro" id="IPR036388">
    <property type="entry name" value="WH-like_DNA-bd_sf"/>
</dbReference>
<dbReference type="Gene3D" id="1.10.10.10">
    <property type="entry name" value="Winged helix-like DNA-binding domain superfamily/Winged helix DNA-binding domain"/>
    <property type="match status" value="1"/>
</dbReference>
<gene>
    <name evidence="2" type="ORF">EA658_06465</name>
</gene>
<dbReference type="Proteomes" id="UP000293089">
    <property type="component" value="Unassembled WGS sequence"/>
</dbReference>
<protein>
    <submittedName>
        <fullName evidence="2">Ferric uptake regulator family protein</fullName>
    </submittedName>
</protein>
<proteinExistence type="predicted"/>
<dbReference type="InterPro" id="IPR036390">
    <property type="entry name" value="WH_DNA-bd_sf"/>
</dbReference>
<sequence>MEPRDEPPRRVDPSASFGSKRGPLSQHKIEQTALVSSRAGSMAQERRLAAHGLRPTSARVGVLSILDKAMPSCLDASRIYSMLCERFDALTLGTVYRALSDLWIAGLLVRTEGVRGRAFYAVKPDALTARHDALRCRCGARMVFIEDLALRERLQALACANGFALDAESVFTITTLCARCRHPGDEAWEATEGVRRRRTRIA</sequence>
<evidence type="ECO:0000256" key="1">
    <source>
        <dbReference type="SAM" id="MobiDB-lite"/>
    </source>
</evidence>
<dbReference type="Pfam" id="PF01475">
    <property type="entry name" value="FUR"/>
    <property type="match status" value="1"/>
</dbReference>
<evidence type="ECO:0000313" key="2">
    <source>
        <dbReference type="EMBL" id="TAA20591.1"/>
    </source>
</evidence>
<comment type="caution">
    <text evidence="2">The sequence shown here is derived from an EMBL/GenBank/DDBJ whole genome shotgun (WGS) entry which is preliminary data.</text>
</comment>
<dbReference type="PANTHER" id="PTHR33202:SF7">
    <property type="entry name" value="FERRIC UPTAKE REGULATION PROTEIN"/>
    <property type="match status" value="1"/>
</dbReference>
<organism evidence="2 3">
    <name type="scientific">Pseudoxanthomonas winnipegensis</name>
    <dbReference type="NCBI Taxonomy" id="2480810"/>
    <lineage>
        <taxon>Bacteria</taxon>
        <taxon>Pseudomonadati</taxon>
        <taxon>Pseudomonadota</taxon>
        <taxon>Gammaproteobacteria</taxon>
        <taxon>Lysobacterales</taxon>
        <taxon>Lysobacteraceae</taxon>
        <taxon>Pseudoxanthomonas</taxon>
    </lineage>
</organism>
<accession>A0ABY1WFC5</accession>
<evidence type="ECO:0000313" key="3">
    <source>
        <dbReference type="Proteomes" id="UP000293089"/>
    </source>
</evidence>
<keyword evidence="3" id="KW-1185">Reference proteome</keyword>